<evidence type="ECO:0000313" key="3">
    <source>
        <dbReference type="Proteomes" id="UP000823908"/>
    </source>
</evidence>
<reference evidence="2" key="1">
    <citation type="journal article" date="2021" name="PeerJ">
        <title>Extensive microbial diversity within the chicken gut microbiome revealed by metagenomics and culture.</title>
        <authorList>
            <person name="Gilroy R."/>
            <person name="Ravi A."/>
            <person name="Getino M."/>
            <person name="Pursley I."/>
            <person name="Horton D.L."/>
            <person name="Alikhan N.F."/>
            <person name="Baker D."/>
            <person name="Gharbi K."/>
            <person name="Hall N."/>
            <person name="Watson M."/>
            <person name="Adriaenssens E.M."/>
            <person name="Foster-Nyarko E."/>
            <person name="Jarju S."/>
            <person name="Secka A."/>
            <person name="Antonio M."/>
            <person name="Oren A."/>
            <person name="Chaudhuri R.R."/>
            <person name="La Ragione R."/>
            <person name="Hildebrand F."/>
            <person name="Pallen M.J."/>
        </authorList>
    </citation>
    <scope>NUCLEOTIDE SEQUENCE</scope>
    <source>
        <strain evidence="2">ChiHjej10B9-4811</strain>
    </source>
</reference>
<dbReference type="AlphaFoldDB" id="A0A9D2UDB5"/>
<reference evidence="2" key="2">
    <citation type="submission" date="2021-04" db="EMBL/GenBank/DDBJ databases">
        <authorList>
            <person name="Gilroy R."/>
        </authorList>
    </citation>
    <scope>NUCLEOTIDE SEQUENCE</scope>
    <source>
        <strain evidence="2">ChiHjej10B9-4811</strain>
    </source>
</reference>
<organism evidence="2 3">
    <name type="scientific">Candidatus Rothia avistercoris</name>
    <dbReference type="NCBI Taxonomy" id="2840479"/>
    <lineage>
        <taxon>Bacteria</taxon>
        <taxon>Bacillati</taxon>
        <taxon>Actinomycetota</taxon>
        <taxon>Actinomycetes</taxon>
        <taxon>Micrococcales</taxon>
        <taxon>Micrococcaceae</taxon>
        <taxon>Rothia</taxon>
    </lineage>
</organism>
<protein>
    <submittedName>
        <fullName evidence="2">Type IV toxin-antitoxin system AbiEi family antitoxin</fullName>
    </submittedName>
</protein>
<comment type="caution">
    <text evidence="2">The sequence shown here is derived from an EMBL/GenBank/DDBJ whole genome shotgun (WGS) entry which is preliminary data.</text>
</comment>
<dbReference type="InterPro" id="IPR018547">
    <property type="entry name" value="AbiEi_C"/>
</dbReference>
<feature type="domain" description="AbiEi antitoxin C-terminal" evidence="1">
    <location>
        <begin position="125"/>
        <end position="242"/>
    </location>
</feature>
<gene>
    <name evidence="2" type="ORF">H9908_00290</name>
</gene>
<proteinExistence type="predicted"/>
<sequence length="254" mass="28269">MEHLNSLGALSELPFPLAPASTPGAAPHSLNVVACDSTSYTPAHLTQDEADTTQEPYTLVHLYSQQTTGLPAQQWREFIKERELVHFHRGIYRQADDEPTPLMRAASLGLLTPAGYHHRIRYSRTTAAWVLGYLAELPEGRLHVDYDRDNRCNVPRPYRASFATHQTQMRAYDTITIGPIRLTSPLKTALDIITHSVDASEMDIVKEILLDSHNKVTPELLLHSAREQATLRASALLRAQHLANQVLAATAAKV</sequence>
<evidence type="ECO:0000259" key="1">
    <source>
        <dbReference type="Pfam" id="PF09407"/>
    </source>
</evidence>
<dbReference type="Pfam" id="PF09407">
    <property type="entry name" value="AbiEi_1"/>
    <property type="match status" value="1"/>
</dbReference>
<name>A0A9D2UDB5_9MICC</name>
<dbReference type="EMBL" id="DWUS01000008">
    <property type="protein sequence ID" value="HJD50296.1"/>
    <property type="molecule type" value="Genomic_DNA"/>
</dbReference>
<dbReference type="Proteomes" id="UP000823908">
    <property type="component" value="Unassembled WGS sequence"/>
</dbReference>
<accession>A0A9D2UDB5</accession>
<evidence type="ECO:0000313" key="2">
    <source>
        <dbReference type="EMBL" id="HJD50296.1"/>
    </source>
</evidence>